<dbReference type="AlphaFoldDB" id="A0A1X7TJF2"/>
<dbReference type="EnsemblMetazoa" id="Aqu2.1.14981_001">
    <property type="protein sequence ID" value="Aqu2.1.14981_001"/>
    <property type="gene ID" value="Aqu2.1.14981"/>
</dbReference>
<name>A0A1X7TJF2_AMPQE</name>
<evidence type="ECO:0000313" key="1">
    <source>
        <dbReference type="EnsemblMetazoa" id="Aqu2.1.14981_001"/>
    </source>
</evidence>
<dbReference type="InParanoid" id="A0A1X7TJF2"/>
<reference evidence="1" key="1">
    <citation type="submission" date="2017-05" db="UniProtKB">
        <authorList>
            <consortium name="EnsemblMetazoa"/>
        </authorList>
    </citation>
    <scope>IDENTIFICATION</scope>
</reference>
<accession>A0A1X7TJF2</accession>
<proteinExistence type="predicted"/>
<protein>
    <recommendedName>
        <fullName evidence="2">Death domain-containing protein</fullName>
    </recommendedName>
</protein>
<evidence type="ECO:0008006" key="2">
    <source>
        <dbReference type="Google" id="ProtNLM"/>
    </source>
</evidence>
<sequence>KKLDMDALTDIFRESVHHYKIIGDGLKLPIADVISMQGTPQDKLREIFQRWFEADKDVNWDTLIKLCDKKPELGLTSGKAAESIYKKPQIRTAADQEKKLNMAAVMKIFGSSDHHYMTIGNGLDVKVADLMAIPGTAKKNLGLVFQR</sequence>
<organism evidence="1">
    <name type="scientific">Amphimedon queenslandica</name>
    <name type="common">Sponge</name>
    <dbReference type="NCBI Taxonomy" id="400682"/>
    <lineage>
        <taxon>Eukaryota</taxon>
        <taxon>Metazoa</taxon>
        <taxon>Porifera</taxon>
        <taxon>Demospongiae</taxon>
        <taxon>Heteroscleromorpha</taxon>
        <taxon>Haplosclerida</taxon>
        <taxon>Niphatidae</taxon>
        <taxon>Amphimedon</taxon>
    </lineage>
</organism>